<protein>
    <submittedName>
        <fullName evidence="2">Uncharacterized protein</fullName>
    </submittedName>
</protein>
<dbReference type="AlphaFoldDB" id="A0AAW0ESH2"/>
<comment type="caution">
    <text evidence="2">The sequence shown here is derived from an EMBL/GenBank/DDBJ whole genome shotgun (WGS) entry which is preliminary data.</text>
</comment>
<feature type="compositionally biased region" description="Basic and acidic residues" evidence="1">
    <location>
        <begin position="298"/>
        <end position="307"/>
    </location>
</feature>
<organism evidence="2 3">
    <name type="scientific">Novymonas esmeraldas</name>
    <dbReference type="NCBI Taxonomy" id="1808958"/>
    <lineage>
        <taxon>Eukaryota</taxon>
        <taxon>Discoba</taxon>
        <taxon>Euglenozoa</taxon>
        <taxon>Kinetoplastea</taxon>
        <taxon>Metakinetoplastina</taxon>
        <taxon>Trypanosomatida</taxon>
        <taxon>Trypanosomatidae</taxon>
        <taxon>Novymonas</taxon>
    </lineage>
</organism>
<evidence type="ECO:0000256" key="1">
    <source>
        <dbReference type="SAM" id="MobiDB-lite"/>
    </source>
</evidence>
<sequence length="993" mass="107217">MSVSSTMQFDAFHVETWSRFVEQDDPRMISYELRAELEAAYDVHAYSARCRQAVLKSLLLWAGLARAQRHAVQWNAEDNVSLGQGLVQHLLDLTAETQGINTDEIYAALRAEQHPFLKKMHEAMRARGGSAPTVREHDRGSNCIEARHHATRPLSPTPRREPTTLTPLRPPTVLEEPPLLEKSVSVAPVPPLQPTEVVAVAALELPPVRPQREPVPCHSVESPVAPTATTTSDKGTAPPTALPPAPVAISATPLPPTNGNHVSDPKPPQQQQQTNGAPARPVAAGPPAAPRVAPLKPEAVERVRPRDSVAPPPAKPSWVHPAQAASWAAAPAKTTLAKAPAKHTYGADPAAAAPPPPPPPSYSAATSTRAPPRLDPPAPASMAKPGAAAAAAPPPPPPAPASAGLLTKRTAGVYTDSEDTASVRSEADKPDTATAATAAVEPKEAAGAGAHRSVTEALSEFADGGKEDLVQAFCNDLPADPNGVPAWFQRRLAVSQEDRQVPLLASPASTMSLDEVKRRMEPKVAKRLEQLFQHLYVKATATLPPTNEAAALLSAEDVKALAAAELIRACKPASDPDTVLAFTAVENGPAETLRRRFHAWPRGSNENAINSGYEPHVPLHHISTYLPAVNAPFGCVETFETIFDQLLLPKDLQERFVFTDARGQKWCTTRLPLGHTVSMEIIQICISTLCGHPSYTLPQYAVPNTVRVDVWVHTARFYGPEKDVTAARERMRAACEACGVTPTKAPGGGSSTSCCYDFLGVHFDHAAKEVSVAAELVARTEKARHNISTRDLERQYTQMLFCSSIQGVAASAYYSVLREVCTRLAALQSKPKLLHSPTRLPQEAMTQMQKWYAAIVRNRPRNVETPTLASMTLFVELEEESWKAVLVGEDTQETWNAEGSLDDMLGTRVASASITRAVECFQPCIDKGAHVSIKIIGGGAMGRNEKPIYRNEPEEGISECIRTHLVTRSFSFEVAYLNVPPTPHKAAFRDSYR</sequence>
<feature type="compositionally biased region" description="Low complexity" evidence="1">
    <location>
        <begin position="362"/>
        <end position="371"/>
    </location>
</feature>
<feature type="compositionally biased region" description="Low complexity" evidence="1">
    <location>
        <begin position="432"/>
        <end position="450"/>
    </location>
</feature>
<feature type="compositionally biased region" description="Low complexity" evidence="1">
    <location>
        <begin position="163"/>
        <end position="174"/>
    </location>
</feature>
<gene>
    <name evidence="2" type="ORF">NESM_000586700</name>
</gene>
<feature type="compositionally biased region" description="Low complexity" evidence="1">
    <location>
        <begin position="380"/>
        <end position="391"/>
    </location>
</feature>
<keyword evidence="3" id="KW-1185">Reference proteome</keyword>
<evidence type="ECO:0000313" key="3">
    <source>
        <dbReference type="Proteomes" id="UP001430356"/>
    </source>
</evidence>
<proteinExistence type="predicted"/>
<feature type="region of interest" description="Disordered" evidence="1">
    <location>
        <begin position="209"/>
        <end position="452"/>
    </location>
</feature>
<dbReference type="EMBL" id="JAECZO010000077">
    <property type="protein sequence ID" value="KAK7196492.1"/>
    <property type="molecule type" value="Genomic_DNA"/>
</dbReference>
<dbReference type="Proteomes" id="UP001430356">
    <property type="component" value="Unassembled WGS sequence"/>
</dbReference>
<evidence type="ECO:0000313" key="2">
    <source>
        <dbReference type="EMBL" id="KAK7196492.1"/>
    </source>
</evidence>
<feature type="compositionally biased region" description="Low complexity" evidence="1">
    <location>
        <begin position="321"/>
        <end position="351"/>
    </location>
</feature>
<name>A0AAW0ESH2_9TRYP</name>
<feature type="region of interest" description="Disordered" evidence="1">
    <location>
        <begin position="150"/>
        <end position="174"/>
    </location>
</feature>
<reference evidence="2 3" key="1">
    <citation type="journal article" date="2021" name="MBio">
        <title>A New Model Trypanosomatid, Novymonas esmeraldas: Genomic Perception of Its 'Candidatus Pandoraea novymonadis' Endosymbiont.</title>
        <authorList>
            <person name="Zakharova A."/>
            <person name="Saura A."/>
            <person name="Butenko A."/>
            <person name="Podesvova L."/>
            <person name="Warmusova S."/>
            <person name="Kostygov A.Y."/>
            <person name="Nenarokova A."/>
            <person name="Lukes J."/>
            <person name="Opperdoes F.R."/>
            <person name="Yurchenko V."/>
        </authorList>
    </citation>
    <scope>NUCLEOTIDE SEQUENCE [LARGE SCALE GENOMIC DNA]</scope>
    <source>
        <strain evidence="2 3">E262AT.01</strain>
    </source>
</reference>
<accession>A0AAW0ESH2</accession>
<feature type="compositionally biased region" description="Low complexity" evidence="1">
    <location>
        <begin position="276"/>
        <end position="294"/>
    </location>
</feature>
<feature type="compositionally biased region" description="Pro residues" evidence="1">
    <location>
        <begin position="352"/>
        <end position="361"/>
    </location>
</feature>